<dbReference type="InterPro" id="IPR029068">
    <property type="entry name" value="Glyas_Bleomycin-R_OHBP_Dase"/>
</dbReference>
<keyword evidence="2" id="KW-0560">Oxidoreductase</keyword>
<dbReference type="InterPro" id="IPR004360">
    <property type="entry name" value="Glyas_Fos-R_dOase_dom"/>
</dbReference>
<evidence type="ECO:0000313" key="4">
    <source>
        <dbReference type="Proteomes" id="UP000294576"/>
    </source>
</evidence>
<evidence type="ECO:0000313" key="3">
    <source>
        <dbReference type="EMBL" id="UWU19174.1"/>
    </source>
</evidence>
<dbReference type="EMBL" id="CP104145">
    <property type="protein sequence ID" value="UWU19174.1"/>
    <property type="molecule type" value="Genomic_DNA"/>
</dbReference>
<keyword evidence="2" id="KW-0223">Dioxygenase</keyword>
<dbReference type="AlphaFoldDB" id="A0A4R3PS09"/>
<organism evidence="2 4">
    <name type="scientific">Rhizobium sullae</name>
    <name type="common">Rhizobium hedysari</name>
    <dbReference type="NCBI Taxonomy" id="50338"/>
    <lineage>
        <taxon>Bacteria</taxon>
        <taxon>Pseudomonadati</taxon>
        <taxon>Pseudomonadota</taxon>
        <taxon>Alphaproteobacteria</taxon>
        <taxon>Hyphomicrobiales</taxon>
        <taxon>Rhizobiaceae</taxon>
        <taxon>Rhizobium/Agrobacterium group</taxon>
        <taxon>Rhizobium</taxon>
    </lineage>
</organism>
<keyword evidence="5" id="KW-1185">Reference proteome</keyword>
<evidence type="ECO:0000313" key="5">
    <source>
        <dbReference type="Proteomes" id="UP001060123"/>
    </source>
</evidence>
<feature type="domain" description="VOC" evidence="1">
    <location>
        <begin position="16"/>
        <end position="128"/>
    </location>
</feature>
<dbReference type="GO" id="GO:0051213">
    <property type="term" value="F:dioxygenase activity"/>
    <property type="evidence" value="ECO:0007669"/>
    <property type="project" value="UniProtKB-KW"/>
</dbReference>
<accession>A0A4R3PS09</accession>
<dbReference type="EMBL" id="SMBH01000033">
    <property type="protein sequence ID" value="TCU06070.1"/>
    <property type="molecule type" value="Genomic_DNA"/>
</dbReference>
<dbReference type="PANTHER" id="PTHR21366">
    <property type="entry name" value="GLYOXALASE FAMILY PROTEIN"/>
    <property type="match status" value="1"/>
</dbReference>
<name>A0A4R3PS09_RHISU</name>
<dbReference type="Proteomes" id="UP000294576">
    <property type="component" value="Unassembled WGS sequence"/>
</dbReference>
<dbReference type="RefSeq" id="WP_027511259.1">
    <property type="nucleotide sequence ID" value="NZ_CP104145.1"/>
</dbReference>
<gene>
    <name evidence="2" type="ORF">EV132_13313</name>
    <name evidence="3" type="ORF">N2599_35845</name>
</gene>
<dbReference type="InterPro" id="IPR037523">
    <property type="entry name" value="VOC_core"/>
</dbReference>
<dbReference type="Gene3D" id="3.10.180.10">
    <property type="entry name" value="2,3-Dihydroxybiphenyl 1,2-Dioxygenase, domain 1"/>
    <property type="match status" value="2"/>
</dbReference>
<evidence type="ECO:0000259" key="1">
    <source>
        <dbReference type="PROSITE" id="PS51819"/>
    </source>
</evidence>
<feature type="domain" description="VOC" evidence="1">
    <location>
        <begin position="149"/>
        <end position="270"/>
    </location>
</feature>
<dbReference type="SUPFAM" id="SSF54593">
    <property type="entry name" value="Glyoxalase/Bleomycin resistance protein/Dihydroxybiphenyl dioxygenase"/>
    <property type="match status" value="1"/>
</dbReference>
<sequence length="337" mass="37678">MTVPTTNRSPAFSIRRASHISLAVSDLKASIAFYTEVIGLVVSAQGDDVAYLRGVEESAHHSLTLVQKKDQPSCLRLGFRVDSEAELDRAFDHFSGSGRNPAFVDVPHQGRTLHVPDSMGVPLEFCATMPAQHRLHDQFHVQKGGAALRYDHVQLLAPDVAKASEFYTDLGFRISDYFVDGEHDEKPLGIFMYRKNNPHDIVFLTRPGPVLHHFAYIVADSTFLFRALDTGGSLGYASNLERGPARHGEGHALYVYFRDPDGHRVEIMSPPIQMGDAEDVPMRWHRGNRHSWEYPAPKSWLYEASKFEGVEIEGKGTAAKLRSLEDFLANRPLKVAE</sequence>
<geneLocation type="plasmid" evidence="3 5">
    <name>pWSM1592_2</name>
</geneLocation>
<reference evidence="2 4" key="1">
    <citation type="submission" date="2019-03" db="EMBL/GenBank/DDBJ databases">
        <title>Genomic Encyclopedia of Type Strains, Phase IV (KMG-V): Genome sequencing to study the core and pangenomes of soil and plant-associated prokaryotes.</title>
        <authorList>
            <person name="Whitman W."/>
        </authorList>
    </citation>
    <scope>NUCLEOTIDE SEQUENCE [LARGE SCALE GENOMIC DNA]</scope>
    <source>
        <strain evidence="2 4">Hc14</strain>
    </source>
</reference>
<keyword evidence="3" id="KW-0614">Plasmid</keyword>
<reference evidence="3" key="2">
    <citation type="submission" date="2022-09" db="EMBL/GenBank/DDBJ databases">
        <title>Australian commercial rhizobial inoculants.</title>
        <authorList>
            <person name="Kohlmeier M.G."/>
            <person name="O'Hara G.W."/>
            <person name="Colombi E."/>
            <person name="Ramsay J.P."/>
            <person name="Terpolilli J."/>
        </authorList>
    </citation>
    <scope>NUCLEOTIDE SEQUENCE</scope>
    <source>
        <strain evidence="3">WSM1592</strain>
        <plasmid evidence="3">pWSM1592_2</plasmid>
    </source>
</reference>
<dbReference type="Pfam" id="PF00903">
    <property type="entry name" value="Glyoxalase"/>
    <property type="match status" value="2"/>
</dbReference>
<proteinExistence type="predicted"/>
<dbReference type="Proteomes" id="UP001060123">
    <property type="component" value="Plasmid pWSM1592_2"/>
</dbReference>
<protein>
    <submittedName>
        <fullName evidence="2">Catechol 2,3-dioxygenase</fullName>
    </submittedName>
    <submittedName>
        <fullName evidence="3">VOC family protein</fullName>
    </submittedName>
</protein>
<dbReference type="InterPro" id="IPR050383">
    <property type="entry name" value="GlyoxalaseI/FosfomycinResist"/>
</dbReference>
<dbReference type="PROSITE" id="PS51819">
    <property type="entry name" value="VOC"/>
    <property type="match status" value="2"/>
</dbReference>
<evidence type="ECO:0000313" key="2">
    <source>
        <dbReference type="EMBL" id="TCU06070.1"/>
    </source>
</evidence>